<name>A0A061S8Y5_9CHLO</name>
<sequence>MFAQANPLKTLQCSCLCKFFGMPGIRSASGSRSLSPRSTSLRNRAVTADKVGGLFEGENRLWLPRICGATTAVISASLLLTTQPAQADIQYVPAGEAVSQARPLEVKQRADKGKVWQLFIGGALLIFGTTVAVENDETIFPAISRANRAMRNMYKRQQVPSDAVEVPAAEPGEAAEGEDDRLLAAVQAGVKEASAAASEKAGAGATAGLAGSDEPEASHNAKGGASQAAAEGSPEEIAGSRGTAEASSEGGDARPSLEALEAALEARARERQVAGGTEAPSEPSLEDLEAELAARLRPGHKEPGSGGGSPREGS</sequence>
<feature type="compositionally biased region" description="Gly residues" evidence="1">
    <location>
        <begin position="304"/>
        <end position="314"/>
    </location>
</feature>
<dbReference type="AlphaFoldDB" id="A0A061S8Y5"/>
<protein>
    <submittedName>
        <fullName evidence="2">Uncharacterized protein</fullName>
    </submittedName>
</protein>
<accession>A0A061S8Y5</accession>
<dbReference type="EMBL" id="GBEZ01004521">
    <property type="protein sequence ID" value="JAC80703.1"/>
    <property type="molecule type" value="Transcribed_RNA"/>
</dbReference>
<feature type="region of interest" description="Disordered" evidence="1">
    <location>
        <begin position="158"/>
        <end position="177"/>
    </location>
</feature>
<feature type="region of interest" description="Disordered" evidence="1">
    <location>
        <begin position="205"/>
        <end position="314"/>
    </location>
</feature>
<proteinExistence type="predicted"/>
<evidence type="ECO:0000313" key="2">
    <source>
        <dbReference type="EMBL" id="JAC80703.1"/>
    </source>
</evidence>
<reference evidence="2" key="1">
    <citation type="submission" date="2014-05" db="EMBL/GenBank/DDBJ databases">
        <title>The transcriptome of the halophilic microalga Tetraselmis sp. GSL018 isolated from the Great Salt Lake, Utah.</title>
        <authorList>
            <person name="Jinkerson R.E."/>
            <person name="D'Adamo S."/>
            <person name="Posewitz M.C."/>
        </authorList>
    </citation>
    <scope>NUCLEOTIDE SEQUENCE</scope>
    <source>
        <strain evidence="2">GSL018</strain>
    </source>
</reference>
<evidence type="ECO:0000256" key="1">
    <source>
        <dbReference type="SAM" id="MobiDB-lite"/>
    </source>
</evidence>
<organism evidence="2">
    <name type="scientific">Tetraselmis sp. GSL018</name>
    <dbReference type="NCBI Taxonomy" id="582737"/>
    <lineage>
        <taxon>Eukaryota</taxon>
        <taxon>Viridiplantae</taxon>
        <taxon>Chlorophyta</taxon>
        <taxon>core chlorophytes</taxon>
        <taxon>Chlorodendrophyceae</taxon>
        <taxon>Chlorodendrales</taxon>
        <taxon>Chlorodendraceae</taxon>
        <taxon>Tetraselmis</taxon>
    </lineage>
</organism>
<feature type="compositionally biased region" description="Low complexity" evidence="1">
    <location>
        <begin position="163"/>
        <end position="172"/>
    </location>
</feature>
<gene>
    <name evidence="2" type="ORF">TSPGSL018_9685</name>
</gene>